<evidence type="ECO:0000313" key="2">
    <source>
        <dbReference type="EMBL" id="VFK08738.1"/>
    </source>
</evidence>
<gene>
    <name evidence="2" type="ORF">BECKLPF1236B_GA0070989_100416</name>
</gene>
<dbReference type="InterPro" id="IPR006533">
    <property type="entry name" value="T6SS_Vgr_RhsGE"/>
</dbReference>
<name>A0A450VVA1_9GAMM</name>
<sequence length="564" mass="61173">MSVVTTTVSSAGKKIDASWQLLSVDVTREVNRIPRAQLILLDGDAAKQEFLISDATAFEPGKEIEIRLRYEGEDGKPGQDQTVFKGLVVRHGVEANVGGSQLIVDLKDAAIKLALLRKSAVHREKTDDKIIKELIGKSGLAKGKIQATQPAHPEIVQYYCTDWDFMVSRAELHGLLVVVNDGEISLQPMTVGGTEKHSFEFGIDEIHDFEVKADAAHQYAAVQSTAWDHKNQKPTAAAKAKAFKLSQGNLEGDSVARAVGADVSNLMNPVPLDPKELQAWADGALATSRMSLLRGRIAVPGLADIALLDVMKVAGIGKRFNGKTLVTGIRHRIDGRGWQTDIQFGLSADRFSRTPDIVDVPAAGLLPAVNGLQIGIVDKFEEDPDKEFRVKVILPGIDAKTGAVWARLASPDAGKGRGFFFRPEKGDEVIVGFFNDDPRQAVVLGSLFGSKNAPPEGFSKLEEKNIKKGIVTKQGITFRFTDDKDKPSFAIETPGSDDKPKRILMGGDKKVVQMNDQHDNVIVMGKTGITIKTKGILIIKNDKGHLKIDSSGNVEIKGSKVDVK</sequence>
<proteinExistence type="predicted"/>
<dbReference type="SUPFAM" id="SSF69255">
    <property type="entry name" value="gp5 N-terminal domain-like"/>
    <property type="match status" value="1"/>
</dbReference>
<evidence type="ECO:0000259" key="1">
    <source>
        <dbReference type="Pfam" id="PF04717"/>
    </source>
</evidence>
<accession>A0A450VVA1</accession>
<dbReference type="Gene3D" id="2.40.50.230">
    <property type="entry name" value="Gp5 N-terminal domain"/>
    <property type="match status" value="1"/>
</dbReference>
<reference evidence="2" key="1">
    <citation type="submission" date="2019-02" db="EMBL/GenBank/DDBJ databases">
        <authorList>
            <person name="Gruber-Vodicka R. H."/>
            <person name="Seah K. B. B."/>
        </authorList>
    </citation>
    <scope>NUCLEOTIDE SEQUENCE</scope>
    <source>
        <strain evidence="2">BECK_S313</strain>
    </source>
</reference>
<dbReference type="Gene3D" id="3.55.50.10">
    <property type="entry name" value="Baseplate protein-like domains"/>
    <property type="match status" value="1"/>
</dbReference>
<dbReference type="NCBIfam" id="TIGR01646">
    <property type="entry name" value="vgr_GE"/>
    <property type="match status" value="1"/>
</dbReference>
<dbReference type="AlphaFoldDB" id="A0A450VVA1"/>
<organism evidence="2">
    <name type="scientific">Candidatus Kentrum sp. LPFa</name>
    <dbReference type="NCBI Taxonomy" id="2126335"/>
    <lineage>
        <taxon>Bacteria</taxon>
        <taxon>Pseudomonadati</taxon>
        <taxon>Pseudomonadota</taxon>
        <taxon>Gammaproteobacteria</taxon>
        <taxon>Candidatus Kentrum</taxon>
    </lineage>
</organism>
<dbReference type="SUPFAM" id="SSF69279">
    <property type="entry name" value="Phage tail proteins"/>
    <property type="match status" value="1"/>
</dbReference>
<protein>
    <submittedName>
        <fullName evidence="2">Rhs element Vgr protein</fullName>
    </submittedName>
</protein>
<feature type="domain" description="Gp5/Type VI secretion system Vgr protein OB-fold" evidence="1">
    <location>
        <begin position="374"/>
        <end position="448"/>
    </location>
</feature>
<dbReference type="InterPro" id="IPR006531">
    <property type="entry name" value="Gp5/Vgr_OB"/>
</dbReference>
<dbReference type="Gene3D" id="2.30.110.50">
    <property type="match status" value="1"/>
</dbReference>
<dbReference type="InterPro" id="IPR037026">
    <property type="entry name" value="Vgr_OB-fold_dom_sf"/>
</dbReference>
<dbReference type="Pfam" id="PF04717">
    <property type="entry name" value="Phage_base_V"/>
    <property type="match status" value="1"/>
</dbReference>
<dbReference type="EMBL" id="CAADFK010000004">
    <property type="protein sequence ID" value="VFK08738.1"/>
    <property type="molecule type" value="Genomic_DNA"/>
</dbReference>